<proteinExistence type="predicted"/>
<sequence>MRAIALNDPALVIRGALAVAQSPTSLKTWRLPIWTQAQSPDPTVDLMAGMTSGVRLCFVTDADTFTLDVLETGLQLAGTPRRPVTFDLYLDGILNQQGTLLAGHTIVVKPTGPRFEAGKASQIHFTGLGAHMKVVELWLPQTAQLEILGLYVPETATFGPTPYEGRLRWAHYGSSISHGMEASGPSTTWPAVAARALGCDLTNLGLAGQCHLDGFVARALRDGKFDAISLEVGINIIGADTMRRRVFASALHNFLDILREAQPEVPILVISPIYCPLIEDRPGPLVRDNLATYAAADRPLGAADGALSLMQGRSIIADLVARRQNGGDTQLTYLDGLALFGAEDVADMPDNLHPNAAGQTRMGDRFITIGWPALST</sequence>
<dbReference type="AlphaFoldDB" id="A0A2P2E6F5"/>
<dbReference type="InterPro" id="IPR013830">
    <property type="entry name" value="SGNH_hydro"/>
</dbReference>
<comment type="caution">
    <text evidence="2">The sequence shown here is derived from an EMBL/GenBank/DDBJ whole genome shotgun (WGS) entry which is preliminary data.</text>
</comment>
<feature type="domain" description="SGNH hydrolase-type esterase" evidence="1">
    <location>
        <begin position="172"/>
        <end position="360"/>
    </location>
</feature>
<organism evidence="2 3">
    <name type="scientific">Candidatus Phycosocius bacilliformis</name>
    <dbReference type="NCBI Taxonomy" id="1445552"/>
    <lineage>
        <taxon>Bacteria</taxon>
        <taxon>Pseudomonadati</taxon>
        <taxon>Pseudomonadota</taxon>
        <taxon>Alphaproteobacteria</taxon>
        <taxon>Caulobacterales</taxon>
        <taxon>Caulobacterales incertae sedis</taxon>
        <taxon>Candidatus Phycosocius</taxon>
    </lineage>
</organism>
<dbReference type="Gene3D" id="3.40.50.1110">
    <property type="entry name" value="SGNH hydrolase"/>
    <property type="match status" value="1"/>
</dbReference>
<dbReference type="GO" id="GO:0016788">
    <property type="term" value="F:hydrolase activity, acting on ester bonds"/>
    <property type="evidence" value="ECO:0007669"/>
    <property type="project" value="UniProtKB-ARBA"/>
</dbReference>
<dbReference type="Proteomes" id="UP000245086">
    <property type="component" value="Unassembled WGS sequence"/>
</dbReference>
<name>A0A2P2E6F5_9PROT</name>
<dbReference type="RefSeq" id="WP_108983511.1">
    <property type="nucleotide sequence ID" value="NZ_BFBR01000001.1"/>
</dbReference>
<dbReference type="InterPro" id="IPR036514">
    <property type="entry name" value="SGNH_hydro_sf"/>
</dbReference>
<evidence type="ECO:0000313" key="3">
    <source>
        <dbReference type="Proteomes" id="UP000245086"/>
    </source>
</evidence>
<dbReference type="SUPFAM" id="SSF52266">
    <property type="entry name" value="SGNH hydrolase"/>
    <property type="match status" value="1"/>
</dbReference>
<protein>
    <recommendedName>
        <fullName evidence="1">SGNH hydrolase-type esterase domain-containing protein</fullName>
    </recommendedName>
</protein>
<evidence type="ECO:0000313" key="2">
    <source>
        <dbReference type="EMBL" id="GBF56646.1"/>
    </source>
</evidence>
<dbReference type="Gene3D" id="2.60.120.260">
    <property type="entry name" value="Galactose-binding domain-like"/>
    <property type="match status" value="1"/>
</dbReference>
<evidence type="ECO:0000259" key="1">
    <source>
        <dbReference type="Pfam" id="PF13472"/>
    </source>
</evidence>
<dbReference type="EMBL" id="BFBR01000001">
    <property type="protein sequence ID" value="GBF56646.1"/>
    <property type="molecule type" value="Genomic_DNA"/>
</dbReference>
<reference evidence="2 3" key="1">
    <citation type="journal article" date="2018" name="Genome Announc.">
        <title>Draft Genome Sequence of "Candidatus Phycosocius bacilliformis," an Alphaproteobacterial Ectosymbiont of the Hydrocarbon-Producing Green Alga Botryococcus braunii.</title>
        <authorList>
            <person name="Tanabe Y."/>
            <person name="Yamaguchi H."/>
            <person name="Watanabe M.M."/>
        </authorList>
    </citation>
    <scope>NUCLEOTIDE SEQUENCE [LARGE SCALE GENOMIC DNA]</scope>
    <source>
        <strain evidence="2 3">BOTRYCO-2</strain>
    </source>
</reference>
<gene>
    <name evidence="2" type="ORF">PbB2_00303</name>
</gene>
<dbReference type="OrthoDB" id="2060945at2"/>
<keyword evidence="3" id="KW-1185">Reference proteome</keyword>
<accession>A0A2P2E6F5</accession>
<dbReference type="Pfam" id="PF13472">
    <property type="entry name" value="Lipase_GDSL_2"/>
    <property type="match status" value="1"/>
</dbReference>